<accession>A0AA50KSK0</accession>
<keyword evidence="3" id="KW-1185">Reference proteome</keyword>
<dbReference type="InterPro" id="IPR045584">
    <property type="entry name" value="Pilin-like"/>
</dbReference>
<proteinExistence type="predicted"/>
<dbReference type="NCBIfam" id="TIGR02532">
    <property type="entry name" value="IV_pilin_GFxxxE"/>
    <property type="match status" value="1"/>
</dbReference>
<evidence type="ECO:0000313" key="3">
    <source>
        <dbReference type="Proteomes" id="UP001223802"/>
    </source>
</evidence>
<dbReference type="EMBL" id="CP118224">
    <property type="protein sequence ID" value="WMC12297.1"/>
    <property type="molecule type" value="Genomic_DNA"/>
</dbReference>
<dbReference type="SUPFAM" id="SSF54523">
    <property type="entry name" value="Pili subunits"/>
    <property type="match status" value="1"/>
</dbReference>
<reference evidence="2 3" key="1">
    <citation type="submission" date="2023-02" db="EMBL/GenBank/DDBJ databases">
        <title>Complete genome sequence of a novel bacterium Oceanimonas sp. NTOU-MSR1 isolated from marine coast sediment.</title>
        <authorList>
            <person name="Yang H.-T."/>
            <person name="Chen Y.-L."/>
            <person name="Ho Y.-N."/>
        </authorList>
    </citation>
    <scope>NUCLEOTIDE SEQUENCE [LARGE SCALE GENOMIC DNA]</scope>
    <source>
        <strain evidence="2 3">NTOU-MSR1</strain>
    </source>
</reference>
<gene>
    <name evidence="2" type="ORF">PU634_08025</name>
</gene>
<dbReference type="AlphaFoldDB" id="A0AA50KSK0"/>
<keyword evidence="1" id="KW-0472">Membrane</keyword>
<dbReference type="KEGG" id="ope:PU634_08025"/>
<evidence type="ECO:0000256" key="1">
    <source>
        <dbReference type="SAM" id="Phobius"/>
    </source>
</evidence>
<feature type="transmembrane region" description="Helical" evidence="1">
    <location>
        <begin position="12"/>
        <end position="31"/>
    </location>
</feature>
<dbReference type="InterPro" id="IPR012902">
    <property type="entry name" value="N_methyl_site"/>
</dbReference>
<name>A0AA50KSK0_9GAMM</name>
<protein>
    <submittedName>
        <fullName evidence="2">Type II secretion system protein</fullName>
    </submittedName>
</protein>
<keyword evidence="1" id="KW-1133">Transmembrane helix</keyword>
<sequence>MKRAAGFTLIELVIVIVILGILGAVAAPRFLNLQGDAYSANLKALKSSMETASTLANSKAIIQGLDNQGRDADADDAPVELKYNDAGEEVTVSIVYGYPTAEEDTGIKSLLDFDATYNTNVTDDGVFEIYPANRAENCKVTYTEPDSFGKRPTIAIVDDKC</sequence>
<organism evidence="2 3">
    <name type="scientific">Oceanimonas pelagia</name>
    <dbReference type="NCBI Taxonomy" id="3028314"/>
    <lineage>
        <taxon>Bacteria</taxon>
        <taxon>Pseudomonadati</taxon>
        <taxon>Pseudomonadota</taxon>
        <taxon>Gammaproteobacteria</taxon>
        <taxon>Aeromonadales</taxon>
        <taxon>Aeromonadaceae</taxon>
        <taxon>Oceanimonas</taxon>
    </lineage>
</organism>
<evidence type="ECO:0000313" key="2">
    <source>
        <dbReference type="EMBL" id="WMC12297.1"/>
    </source>
</evidence>
<dbReference type="Proteomes" id="UP001223802">
    <property type="component" value="Chromosome"/>
</dbReference>
<dbReference type="Gene3D" id="3.30.700.10">
    <property type="entry name" value="Glycoprotein, Type 4 Pilin"/>
    <property type="match status" value="1"/>
</dbReference>
<dbReference type="RefSeq" id="WP_306763530.1">
    <property type="nucleotide sequence ID" value="NZ_CP118224.1"/>
</dbReference>
<dbReference type="Pfam" id="PF07963">
    <property type="entry name" value="N_methyl"/>
    <property type="match status" value="1"/>
</dbReference>
<dbReference type="PROSITE" id="PS00409">
    <property type="entry name" value="PROKAR_NTER_METHYL"/>
    <property type="match status" value="1"/>
</dbReference>
<keyword evidence="1" id="KW-0812">Transmembrane</keyword>